<comment type="caution">
    <text evidence="1">The sequence shown here is derived from an EMBL/GenBank/DDBJ whole genome shotgun (WGS) entry which is preliminary data.</text>
</comment>
<protein>
    <recommendedName>
        <fullName evidence="2">RNA polymerase sigma-70 region 4 domain-containing protein</fullName>
    </recommendedName>
</protein>
<evidence type="ECO:0008006" key="2">
    <source>
        <dbReference type="Google" id="ProtNLM"/>
    </source>
</evidence>
<dbReference type="Gene3D" id="1.20.140.160">
    <property type="match status" value="1"/>
</dbReference>
<sequence>MASFKHCFIFEDGCYREIPYSDLFIGKERDPKYASRYFLPLHDCLLEVPYEDYLWEYQAKRRRRYLHKEAERNGEISYNSLDSDEMNGEDIIRDIYADVERDAITEIMAEKLHQALRQLSHAELDLVKALYFQEQTERQYAATLGISQKGVNKRRHKILDKLRTWIEKI</sequence>
<dbReference type="AlphaFoldDB" id="A0A644X6A2"/>
<organism evidence="1">
    <name type="scientific">bioreactor metagenome</name>
    <dbReference type="NCBI Taxonomy" id="1076179"/>
    <lineage>
        <taxon>unclassified sequences</taxon>
        <taxon>metagenomes</taxon>
        <taxon>ecological metagenomes</taxon>
    </lineage>
</organism>
<dbReference type="SUPFAM" id="SSF88659">
    <property type="entry name" value="Sigma3 and sigma4 domains of RNA polymerase sigma factors"/>
    <property type="match status" value="1"/>
</dbReference>
<proteinExistence type="predicted"/>
<accession>A0A644X6A2</accession>
<reference evidence="1" key="1">
    <citation type="submission" date="2019-08" db="EMBL/GenBank/DDBJ databases">
        <authorList>
            <person name="Kucharzyk K."/>
            <person name="Murdoch R.W."/>
            <person name="Higgins S."/>
            <person name="Loffler F."/>
        </authorList>
    </citation>
    <scope>NUCLEOTIDE SEQUENCE</scope>
</reference>
<gene>
    <name evidence="1" type="ORF">SDC9_58015</name>
</gene>
<dbReference type="EMBL" id="VSSQ01001861">
    <property type="protein sequence ID" value="MPM11665.1"/>
    <property type="molecule type" value="Genomic_DNA"/>
</dbReference>
<dbReference type="InterPro" id="IPR013324">
    <property type="entry name" value="RNA_pol_sigma_r3/r4-like"/>
</dbReference>
<evidence type="ECO:0000313" key="1">
    <source>
        <dbReference type="EMBL" id="MPM11665.1"/>
    </source>
</evidence>
<name>A0A644X6A2_9ZZZZ</name>